<dbReference type="Proteomes" id="UP000054985">
    <property type="component" value="Unassembled WGS sequence"/>
</dbReference>
<dbReference type="NCBIfam" id="NF002486">
    <property type="entry name" value="PRK01752.1"/>
    <property type="match status" value="1"/>
</dbReference>
<feature type="domain" description="YchJ-like middle NTF2-like" evidence="1">
    <location>
        <begin position="29"/>
        <end position="125"/>
    </location>
</feature>
<dbReference type="Gene3D" id="3.10.450.50">
    <property type="match status" value="1"/>
</dbReference>
<dbReference type="Pfam" id="PF17775">
    <property type="entry name" value="YchJ_M-like"/>
    <property type="match status" value="1"/>
</dbReference>
<dbReference type="InterPro" id="IPR032710">
    <property type="entry name" value="NTF2-like_dom_sf"/>
</dbReference>
<evidence type="ECO:0000313" key="4">
    <source>
        <dbReference type="Proteomes" id="UP000054985"/>
    </source>
</evidence>
<dbReference type="AlphaFoldDB" id="A0A378JW96"/>
<dbReference type="PANTHER" id="PTHR33747:SF1">
    <property type="entry name" value="ADENYLATE CYCLASE-ASSOCIATED CAP C-TERMINAL DOMAIN-CONTAINING PROTEIN"/>
    <property type="match status" value="1"/>
</dbReference>
<dbReference type="SUPFAM" id="SSF103642">
    <property type="entry name" value="Sec-C motif"/>
    <property type="match status" value="1"/>
</dbReference>
<protein>
    <submittedName>
        <fullName evidence="2 3">SEC-C motif domain protein</fullName>
    </submittedName>
</protein>
<dbReference type="STRING" id="39962.Lmor_2502"/>
<evidence type="ECO:0000259" key="1">
    <source>
        <dbReference type="Pfam" id="PF17775"/>
    </source>
</evidence>
<dbReference type="RefSeq" id="WP_028383906.1">
    <property type="nucleotide sequence ID" value="NZ_CAAAJG010000051.1"/>
</dbReference>
<organism evidence="3 5">
    <name type="scientific">Legionella moravica</name>
    <dbReference type="NCBI Taxonomy" id="39962"/>
    <lineage>
        <taxon>Bacteria</taxon>
        <taxon>Pseudomonadati</taxon>
        <taxon>Pseudomonadota</taxon>
        <taxon>Gammaproteobacteria</taxon>
        <taxon>Legionellales</taxon>
        <taxon>Legionellaceae</taxon>
        <taxon>Legionella</taxon>
    </lineage>
</organism>
<keyword evidence="4" id="KW-1185">Reference proteome</keyword>
<dbReference type="OrthoDB" id="21421at2"/>
<proteinExistence type="predicted"/>
<evidence type="ECO:0000313" key="3">
    <source>
        <dbReference type="EMBL" id="STX62297.1"/>
    </source>
</evidence>
<reference evidence="3 5" key="2">
    <citation type="submission" date="2018-06" db="EMBL/GenBank/DDBJ databases">
        <authorList>
            <consortium name="Pathogen Informatics"/>
            <person name="Doyle S."/>
        </authorList>
    </citation>
    <scope>NUCLEOTIDE SEQUENCE [LARGE SCALE GENOMIC DNA]</scope>
    <source>
        <strain evidence="3 5">NCTC12239</strain>
    </source>
</reference>
<dbReference type="InterPro" id="IPR048469">
    <property type="entry name" value="YchJ-like_M"/>
</dbReference>
<evidence type="ECO:0000313" key="5">
    <source>
        <dbReference type="Proteomes" id="UP000254040"/>
    </source>
</evidence>
<dbReference type="Pfam" id="PF02810">
    <property type="entry name" value="SEC-C"/>
    <property type="match status" value="1"/>
</dbReference>
<gene>
    <name evidence="3" type="primary">ychJ</name>
    <name evidence="2" type="ORF">Lmor_2502</name>
    <name evidence="3" type="ORF">NCTC12239_01219</name>
</gene>
<dbReference type="InterPro" id="IPR004027">
    <property type="entry name" value="SEC_C_motif"/>
</dbReference>
<reference evidence="2 4" key="1">
    <citation type="submission" date="2015-11" db="EMBL/GenBank/DDBJ databases">
        <title>Genomic analysis of 38 Legionella species identifies large and diverse effector repertoires.</title>
        <authorList>
            <person name="Burstein D."/>
            <person name="Amaro F."/>
            <person name="Zusman T."/>
            <person name="Lifshitz Z."/>
            <person name="Cohen O."/>
            <person name="Gilbert J.A."/>
            <person name="Pupko T."/>
            <person name="Shuman H.A."/>
            <person name="Segal G."/>
        </authorList>
    </citation>
    <scope>NUCLEOTIDE SEQUENCE [LARGE SCALE GENOMIC DNA]</scope>
    <source>
        <strain evidence="2 4">ATCC 43877</strain>
    </source>
</reference>
<dbReference type="Proteomes" id="UP000254040">
    <property type="component" value="Unassembled WGS sequence"/>
</dbReference>
<dbReference type="EMBL" id="LNYN01000035">
    <property type="protein sequence ID" value="KTD31626.1"/>
    <property type="molecule type" value="Genomic_DNA"/>
</dbReference>
<dbReference type="EMBL" id="UGOG01000001">
    <property type="protein sequence ID" value="STX62297.1"/>
    <property type="molecule type" value="Genomic_DNA"/>
</dbReference>
<evidence type="ECO:0000313" key="2">
    <source>
        <dbReference type="EMBL" id="KTD31626.1"/>
    </source>
</evidence>
<sequence>MSLCPCGSQTSYNECCGMYIDDNQCPQHPEQLMRSRYTAYSLAKIDYITKTMKGKPLINFNPDEAKAWSERVTWINLNVLQSYLETPEKGFVEFSAVFLEQNKLKTIHELSEFHQEHNIWFYVDGTTRQLENKNRNPTIPRNSPCPCGSGKKFKNCHEK</sequence>
<dbReference type="SUPFAM" id="SSF54427">
    <property type="entry name" value="NTF2-like"/>
    <property type="match status" value="1"/>
</dbReference>
<accession>A0A378JW96</accession>
<dbReference type="PANTHER" id="PTHR33747">
    <property type="entry name" value="UPF0225 PROTEIN SCO1677"/>
    <property type="match status" value="1"/>
</dbReference>
<name>A0A378JW96_9GAMM</name>